<dbReference type="Pfam" id="PF02702">
    <property type="entry name" value="KdpD"/>
    <property type="match status" value="1"/>
</dbReference>
<dbReference type="SMART" id="SM00387">
    <property type="entry name" value="HATPase_c"/>
    <property type="match status" value="1"/>
</dbReference>
<evidence type="ECO:0000313" key="16">
    <source>
        <dbReference type="Proteomes" id="UP000478636"/>
    </source>
</evidence>
<dbReference type="PANTHER" id="PTHR45569">
    <property type="entry name" value="SENSOR PROTEIN KDPD"/>
    <property type="match status" value="1"/>
</dbReference>
<dbReference type="AlphaFoldDB" id="A0A6L7A6H2"/>
<dbReference type="InterPro" id="IPR006016">
    <property type="entry name" value="UspA"/>
</dbReference>
<dbReference type="InterPro" id="IPR003852">
    <property type="entry name" value="Sig_transdc_His_kinase_KdpD_N"/>
</dbReference>
<dbReference type="Gene3D" id="1.10.287.130">
    <property type="match status" value="1"/>
</dbReference>
<dbReference type="Pfam" id="PF00512">
    <property type="entry name" value="HisKA"/>
    <property type="match status" value="1"/>
</dbReference>
<evidence type="ECO:0000256" key="6">
    <source>
        <dbReference type="ARBA" id="ARBA00022692"/>
    </source>
</evidence>
<dbReference type="InterPro" id="IPR025201">
    <property type="entry name" value="KdpD_TM"/>
</dbReference>
<evidence type="ECO:0000256" key="7">
    <source>
        <dbReference type="ARBA" id="ARBA00022741"/>
    </source>
</evidence>
<keyword evidence="6 13" id="KW-0812">Transmembrane</keyword>
<evidence type="ECO:0000256" key="5">
    <source>
        <dbReference type="ARBA" id="ARBA00022679"/>
    </source>
</evidence>
<dbReference type="Pfam" id="PF13493">
    <property type="entry name" value="DUF4118"/>
    <property type="match status" value="1"/>
</dbReference>
<evidence type="ECO:0000256" key="4">
    <source>
        <dbReference type="ARBA" id="ARBA00022553"/>
    </source>
</evidence>
<dbReference type="GO" id="GO:0005524">
    <property type="term" value="F:ATP binding"/>
    <property type="evidence" value="ECO:0007669"/>
    <property type="project" value="UniProtKB-KW"/>
</dbReference>
<dbReference type="SUPFAM" id="SSF55874">
    <property type="entry name" value="ATPase domain of HSP90 chaperone/DNA topoisomerase II/histidine kinase"/>
    <property type="match status" value="1"/>
</dbReference>
<keyword evidence="4" id="KW-0597">Phosphoprotein</keyword>
<feature type="transmembrane region" description="Helical" evidence="13">
    <location>
        <begin position="382"/>
        <end position="404"/>
    </location>
</feature>
<name>A0A6L7A6H2_LEULA</name>
<evidence type="ECO:0000256" key="9">
    <source>
        <dbReference type="ARBA" id="ARBA00022840"/>
    </source>
</evidence>
<keyword evidence="7" id="KW-0547">Nucleotide-binding</keyword>
<dbReference type="Gene3D" id="3.40.50.300">
    <property type="entry name" value="P-loop containing nucleotide triphosphate hydrolases"/>
    <property type="match status" value="1"/>
</dbReference>
<evidence type="ECO:0000256" key="2">
    <source>
        <dbReference type="ARBA" id="ARBA00004141"/>
    </source>
</evidence>
<dbReference type="SMART" id="SM00388">
    <property type="entry name" value="HisKA"/>
    <property type="match status" value="1"/>
</dbReference>
<dbReference type="InterPro" id="IPR052023">
    <property type="entry name" value="Histidine_kinase_KdpD"/>
</dbReference>
<dbReference type="Proteomes" id="UP000478636">
    <property type="component" value="Unassembled WGS sequence"/>
</dbReference>
<comment type="catalytic activity">
    <reaction evidence="1">
        <text>ATP + protein L-histidine = ADP + protein N-phospho-L-histidine.</text>
        <dbReference type="EC" id="2.7.13.3"/>
    </reaction>
</comment>
<dbReference type="Gene3D" id="3.30.565.10">
    <property type="entry name" value="Histidine kinase-like ATPase, C-terminal domain"/>
    <property type="match status" value="1"/>
</dbReference>
<dbReference type="Gene3D" id="1.20.120.620">
    <property type="entry name" value="Backbone structure of the membrane domain of e. Coli histidine kinase receptor kdpd"/>
    <property type="match status" value="1"/>
</dbReference>
<keyword evidence="8" id="KW-0418">Kinase</keyword>
<organism evidence="15 16">
    <name type="scientific">Leuconostoc lactis</name>
    <dbReference type="NCBI Taxonomy" id="1246"/>
    <lineage>
        <taxon>Bacteria</taxon>
        <taxon>Bacillati</taxon>
        <taxon>Bacillota</taxon>
        <taxon>Bacilli</taxon>
        <taxon>Lactobacillales</taxon>
        <taxon>Lactobacillaceae</taxon>
        <taxon>Leuconostoc</taxon>
    </lineage>
</organism>
<dbReference type="SUPFAM" id="SSF47384">
    <property type="entry name" value="Homodimeric domain of signal transducing histidine kinase"/>
    <property type="match status" value="1"/>
</dbReference>
<gene>
    <name evidence="15" type="ORF">GQS40_05815</name>
</gene>
<dbReference type="InterPro" id="IPR003661">
    <property type="entry name" value="HisK_dim/P_dom"/>
</dbReference>
<accession>A0A6L7A6H2</accession>
<dbReference type="Gene3D" id="3.40.50.620">
    <property type="entry name" value="HUPs"/>
    <property type="match status" value="1"/>
</dbReference>
<dbReference type="GO" id="GO:0005886">
    <property type="term" value="C:plasma membrane"/>
    <property type="evidence" value="ECO:0007669"/>
    <property type="project" value="TreeGrafter"/>
</dbReference>
<evidence type="ECO:0000256" key="1">
    <source>
        <dbReference type="ARBA" id="ARBA00000085"/>
    </source>
</evidence>
<dbReference type="InterPro" id="IPR038318">
    <property type="entry name" value="KdpD_sf"/>
</dbReference>
<dbReference type="PROSITE" id="PS50109">
    <property type="entry name" value="HIS_KIN"/>
    <property type="match status" value="1"/>
</dbReference>
<evidence type="ECO:0000256" key="10">
    <source>
        <dbReference type="ARBA" id="ARBA00022989"/>
    </source>
</evidence>
<reference evidence="15 16" key="1">
    <citation type="submission" date="2019-12" db="EMBL/GenBank/DDBJ databases">
        <title>Complete genome sequence of Leuconostoc lactis strain AVN1 provides insights into metabolic potential.</title>
        <authorList>
            <person name="Besrour N."/>
            <person name="Najjari A."/>
            <person name="Fhoula I."/>
            <person name="Jaballah S."/>
            <person name="Klibi N."/>
            <person name="Ouzari H.I."/>
        </authorList>
    </citation>
    <scope>NUCLEOTIDE SEQUENCE [LARGE SCALE GENOMIC DNA]</scope>
    <source>
        <strain evidence="15 16">AVN1</strain>
    </source>
</reference>
<dbReference type="InterPro" id="IPR005467">
    <property type="entry name" value="His_kinase_dom"/>
</dbReference>
<evidence type="ECO:0000256" key="11">
    <source>
        <dbReference type="ARBA" id="ARBA00023012"/>
    </source>
</evidence>
<dbReference type="SUPFAM" id="SSF52402">
    <property type="entry name" value="Adenine nucleotide alpha hydrolases-like"/>
    <property type="match status" value="1"/>
</dbReference>
<dbReference type="Pfam" id="PF02518">
    <property type="entry name" value="HATPase_c"/>
    <property type="match status" value="1"/>
</dbReference>
<keyword evidence="9" id="KW-0067">ATP-binding</keyword>
<keyword evidence="5" id="KW-0808">Transferase</keyword>
<dbReference type="InterPro" id="IPR036097">
    <property type="entry name" value="HisK_dim/P_sf"/>
</dbReference>
<evidence type="ECO:0000259" key="14">
    <source>
        <dbReference type="PROSITE" id="PS50109"/>
    </source>
</evidence>
<keyword evidence="11" id="KW-0902">Two-component regulatory system</keyword>
<evidence type="ECO:0000256" key="3">
    <source>
        <dbReference type="ARBA" id="ARBA00012438"/>
    </source>
</evidence>
<evidence type="ECO:0000256" key="13">
    <source>
        <dbReference type="SAM" id="Phobius"/>
    </source>
</evidence>
<evidence type="ECO:0000313" key="15">
    <source>
        <dbReference type="EMBL" id="MWN21186.1"/>
    </source>
</evidence>
<dbReference type="GO" id="GO:0000155">
    <property type="term" value="F:phosphorelay sensor kinase activity"/>
    <property type="evidence" value="ECO:0007669"/>
    <property type="project" value="InterPro"/>
</dbReference>
<dbReference type="InterPro" id="IPR027417">
    <property type="entry name" value="P-loop_NTPase"/>
</dbReference>
<dbReference type="CDD" id="cd00082">
    <property type="entry name" value="HisKA"/>
    <property type="match status" value="1"/>
</dbReference>
<keyword evidence="10 13" id="KW-1133">Transmembrane helix</keyword>
<comment type="caution">
    <text evidence="15">The sequence shown here is derived from an EMBL/GenBank/DDBJ whole genome shotgun (WGS) entry which is preliminary data.</text>
</comment>
<dbReference type="InterPro" id="IPR014729">
    <property type="entry name" value="Rossmann-like_a/b/a_fold"/>
</dbReference>
<feature type="transmembrane region" description="Helical" evidence="13">
    <location>
        <begin position="458"/>
        <end position="477"/>
    </location>
</feature>
<evidence type="ECO:0000256" key="12">
    <source>
        <dbReference type="ARBA" id="ARBA00023136"/>
    </source>
</evidence>
<dbReference type="InterPro" id="IPR003594">
    <property type="entry name" value="HATPase_dom"/>
</dbReference>
<dbReference type="EMBL" id="WSZI01000013">
    <property type="protein sequence ID" value="MWN21186.1"/>
    <property type="molecule type" value="Genomic_DNA"/>
</dbReference>
<protein>
    <recommendedName>
        <fullName evidence="3">histidine kinase</fullName>
        <ecNumber evidence="3">2.7.13.3</ecNumber>
    </recommendedName>
</protein>
<feature type="transmembrane region" description="Helical" evidence="13">
    <location>
        <begin position="424"/>
        <end position="446"/>
    </location>
</feature>
<dbReference type="InterPro" id="IPR036890">
    <property type="entry name" value="HATPase_C_sf"/>
</dbReference>
<dbReference type="EC" id="2.7.13.3" evidence="3"/>
<evidence type="ECO:0000256" key="8">
    <source>
        <dbReference type="ARBA" id="ARBA00022777"/>
    </source>
</evidence>
<comment type="subcellular location">
    <subcellularLocation>
        <location evidence="2">Membrane</location>
        <topology evidence="2">Multi-pass membrane protein</topology>
    </subcellularLocation>
</comment>
<feature type="domain" description="Histidine kinase" evidence="14">
    <location>
        <begin position="644"/>
        <end position="857"/>
    </location>
</feature>
<sequence>MVKSSEAWLQDIVAQRRGRLKIFLGYAAGVGKTYRMLEEAHTRLAAGDDVVIGHVESHGRAATTDLIAGFEQIPEHLNVSQPTLVGELNVPAVIKRQPDVVLVDELAHTNAASWNKKRYQDIEEILTSGISVYTTINVQHIESLHDLVAQITGVDVQETVPDAWLKQADDIELIDIDPKVLLNRLAAGVIYPATKIARAQDHFFQLQKLTQLREIALQQSTRQLSEQNAQQGQQTRHFLVAISQSPSSDNAIRWAYRQASVFDAPWMVVHVQQSGKNLAPAVQRHMSLAKKLGAKTVILQGDHVVATLIAYIRETQVANLIIGKHVTRAWYQFGRSDIEDQILAAVPALDIQIIPNRDQVSPVQQLLTWPTRFRLSVKRREVWFAVSMIVAVTLVNGLMTYVTSDNALKIMLYFVGIIFVSRFTQGYILGLATTAVSVLLFDLLFVQPFYSLQFYQNGYGIIFLAMFVTATLISSLTSKVTAQMAASVAAATQSQVLSDLSLQLLNDGKPAALSQLTQQAILNYFKRPVAIYFQRQQFVGQIPTPDTTSHEVMQWVWHHGLPAGAGTDTLAGKKAFYLPIGYQGHTLAILVGQGEDFTLADRLILDRFLTPLSAALKTFYLRQEAERHALEKLDAHLKSDLLQSVAHDLRTPLTGILASTALLRQDQTLTPANQRLLTNINHETNWLIQMIENILTVTRLQQGTIMFKTTPELVEELIFSAIEKFNWLHSQVHIDVQLPDEVIWIQAERHIFQQMLINIFDNAVKYGEPDVQIQVFVTVAHGQVTVTIQNAGQPFTAAQLTKINQQTRPNIQLGDQKRGLGIGLFLCQTIAKLHHGRLVAQNWQGGAEMQLIIPVNSTTA</sequence>
<keyword evidence="12 13" id="KW-0472">Membrane</keyword>
<proteinExistence type="predicted"/>
<dbReference type="Pfam" id="PF00582">
    <property type="entry name" value="Usp"/>
    <property type="match status" value="1"/>
</dbReference>
<dbReference type="Gene3D" id="3.30.450.40">
    <property type="match status" value="1"/>
</dbReference>
<dbReference type="InterPro" id="IPR029016">
    <property type="entry name" value="GAF-like_dom_sf"/>
</dbReference>
<dbReference type="PANTHER" id="PTHR45569:SF1">
    <property type="entry name" value="SENSOR PROTEIN KDPD"/>
    <property type="match status" value="1"/>
</dbReference>